<dbReference type="Proteomes" id="UP001596550">
    <property type="component" value="Unassembled WGS sequence"/>
</dbReference>
<reference evidence="2" key="1">
    <citation type="journal article" date="2019" name="Int. J. Syst. Evol. Microbiol.">
        <title>The Global Catalogue of Microorganisms (GCM) 10K type strain sequencing project: providing services to taxonomists for standard genome sequencing and annotation.</title>
        <authorList>
            <consortium name="The Broad Institute Genomics Platform"/>
            <consortium name="The Broad Institute Genome Sequencing Center for Infectious Disease"/>
            <person name="Wu L."/>
            <person name="Ma J."/>
        </authorList>
    </citation>
    <scope>NUCLEOTIDE SEQUENCE [LARGE SCALE GENOMIC DNA]</scope>
    <source>
        <strain evidence="2">CCUG 54781</strain>
    </source>
</reference>
<proteinExistence type="predicted"/>
<organism evidence="1 2">
    <name type="scientific">Chryseobacterium zhengzhouense</name>
    <dbReference type="NCBI Taxonomy" id="1636086"/>
    <lineage>
        <taxon>Bacteria</taxon>
        <taxon>Pseudomonadati</taxon>
        <taxon>Bacteroidota</taxon>
        <taxon>Flavobacteriia</taxon>
        <taxon>Flavobacteriales</taxon>
        <taxon>Weeksellaceae</taxon>
        <taxon>Chryseobacterium group</taxon>
        <taxon>Chryseobacterium</taxon>
    </lineage>
</organism>
<gene>
    <name evidence="1" type="ORF">ACFQO9_18990</name>
</gene>
<dbReference type="EMBL" id="JBHTCR010000014">
    <property type="protein sequence ID" value="MFC7348808.1"/>
    <property type="molecule type" value="Genomic_DNA"/>
</dbReference>
<protein>
    <submittedName>
        <fullName evidence="1">Uncharacterized protein</fullName>
    </submittedName>
</protein>
<sequence length="148" mass="17253">MKIFRSILNNLKIISTNSNIEEITQKFIAKQIRIDALHEQLILLDQNKTEFDFIGITSNGDDCIYFGKEGKNFNIQFETVEKTQLPYFEKIKNFASRNNYKYSEEINDKIPYLIIQTNTKADQTIKLAKQVQSEIFGNDESTLYNIVP</sequence>
<evidence type="ECO:0000313" key="1">
    <source>
        <dbReference type="EMBL" id="MFC7348808.1"/>
    </source>
</evidence>
<name>A0ABW2M5J4_9FLAO</name>
<comment type="caution">
    <text evidence="1">The sequence shown here is derived from an EMBL/GenBank/DDBJ whole genome shotgun (WGS) entry which is preliminary data.</text>
</comment>
<evidence type="ECO:0000313" key="2">
    <source>
        <dbReference type="Proteomes" id="UP001596550"/>
    </source>
</evidence>
<keyword evidence="2" id="KW-1185">Reference proteome</keyword>
<dbReference type="RefSeq" id="WP_378183247.1">
    <property type="nucleotide sequence ID" value="NZ_JBHTCR010000014.1"/>
</dbReference>
<accession>A0ABW2M5J4</accession>